<dbReference type="GO" id="GO:0008933">
    <property type="term" value="F:peptidoglycan lytic transglycosylase activity"/>
    <property type="evidence" value="ECO:0007669"/>
    <property type="project" value="InterPro"/>
</dbReference>
<dbReference type="InterPro" id="IPR000189">
    <property type="entry name" value="Transglyc_AS"/>
</dbReference>
<dbReference type="InterPro" id="IPR023346">
    <property type="entry name" value="Lysozyme-like_dom_sf"/>
</dbReference>
<dbReference type="Gene3D" id="1.25.20.10">
    <property type="entry name" value="Bacterial muramidases"/>
    <property type="match status" value="1"/>
</dbReference>
<comment type="similarity">
    <text evidence="2">Belongs to the virb1 family.</text>
</comment>
<evidence type="ECO:0000256" key="1">
    <source>
        <dbReference type="ARBA" id="ARBA00007734"/>
    </source>
</evidence>
<dbReference type="InterPro" id="IPR008939">
    <property type="entry name" value="Lytic_TGlycosylase_superhlx_U"/>
</dbReference>
<evidence type="ECO:0000313" key="7">
    <source>
        <dbReference type="Proteomes" id="UP000646365"/>
    </source>
</evidence>
<evidence type="ECO:0000256" key="2">
    <source>
        <dbReference type="ARBA" id="ARBA00009387"/>
    </source>
</evidence>
<comment type="caution">
    <text evidence="6">The sequence shown here is derived from an EMBL/GenBank/DDBJ whole genome shotgun (WGS) entry which is preliminary data.</text>
</comment>
<dbReference type="SUPFAM" id="SSF48435">
    <property type="entry name" value="Bacterial muramidases"/>
    <property type="match status" value="1"/>
</dbReference>
<evidence type="ECO:0000313" key="6">
    <source>
        <dbReference type="EMBL" id="GGF18230.1"/>
    </source>
</evidence>
<proteinExistence type="inferred from homology"/>
<sequence>MILCVFAAGLVCGAAAMPVAGWAAGSMQTAALPVNPPIDPKLVQSLPTLLGDADAARYAAIFSLQDEANWKAADQHIAALEDKSLLGTVLAQRYLSAKYHTNFAEARDWLEHYADLPEARAIWALAKKRAPGKPVPAPILAADQAPRDAAPRVARSADVERLPAEPRSMNIQPPARFEAGLAAWREKNFRDAANAFEAVSRATDVPSWYVAAGAFWAARAHLMLREPQKVDPLLEMAAQQPRTFYGLLARRMLGVEPDMRFGATPLNAGETAQLEGLPGGRRALALVQVGETDRAEAELRALTARSTAGLADAIVALADLANMPALCLALSTGRRGADDRHDDAAYPVPRWQPRDGFSVDRALLFALMMQESRFDADAQSGSGAAGLMQLMPQTARDVARRAGIRFRSVDDLVDPVLNLSIGQEYVKQLIEHTQINGNLILLLAAYNSGTAPLTRWQNKPEYQHDPLLFIESLTTTSQRLYVERVLTNMWIYRQRLGQKVPDLDALAANEWPTYVSADASSQGVQHAAAR</sequence>
<feature type="signal peptide" evidence="4">
    <location>
        <begin position="1"/>
        <end position="23"/>
    </location>
</feature>
<dbReference type="GO" id="GO:0016020">
    <property type="term" value="C:membrane"/>
    <property type="evidence" value="ECO:0007669"/>
    <property type="project" value="InterPro"/>
</dbReference>
<protein>
    <recommendedName>
        <fullName evidence="5">Transglycosylase SLT domain-containing protein</fullName>
    </recommendedName>
</protein>
<evidence type="ECO:0000256" key="4">
    <source>
        <dbReference type="SAM" id="SignalP"/>
    </source>
</evidence>
<dbReference type="Pfam" id="PF01464">
    <property type="entry name" value="SLT"/>
    <property type="match status" value="1"/>
</dbReference>
<keyword evidence="3 4" id="KW-0732">Signal</keyword>
<dbReference type="GO" id="GO:0042597">
    <property type="term" value="C:periplasmic space"/>
    <property type="evidence" value="ECO:0007669"/>
    <property type="project" value="InterPro"/>
</dbReference>
<comment type="similarity">
    <text evidence="1">Belongs to the transglycosylase Slt family.</text>
</comment>
<reference evidence="6" key="1">
    <citation type="journal article" date="2014" name="Int. J. Syst. Evol. Microbiol.">
        <title>Complete genome sequence of Corynebacterium casei LMG S-19264T (=DSM 44701T), isolated from a smear-ripened cheese.</title>
        <authorList>
            <consortium name="US DOE Joint Genome Institute (JGI-PGF)"/>
            <person name="Walter F."/>
            <person name="Albersmeier A."/>
            <person name="Kalinowski J."/>
            <person name="Ruckert C."/>
        </authorList>
    </citation>
    <scope>NUCLEOTIDE SEQUENCE</scope>
    <source>
        <strain evidence="6">CGMCC 1.15725</strain>
    </source>
</reference>
<evidence type="ECO:0000256" key="3">
    <source>
        <dbReference type="ARBA" id="ARBA00022729"/>
    </source>
</evidence>
<dbReference type="CDD" id="cd13401">
    <property type="entry name" value="Slt70-like"/>
    <property type="match status" value="1"/>
</dbReference>
<dbReference type="SUPFAM" id="SSF53955">
    <property type="entry name" value="Lysozyme-like"/>
    <property type="match status" value="1"/>
</dbReference>
<reference evidence="6" key="2">
    <citation type="submission" date="2020-09" db="EMBL/GenBank/DDBJ databases">
        <authorList>
            <person name="Sun Q."/>
            <person name="Zhou Y."/>
        </authorList>
    </citation>
    <scope>NUCLEOTIDE SEQUENCE</scope>
    <source>
        <strain evidence="6">CGMCC 1.15725</strain>
    </source>
</reference>
<dbReference type="EMBL" id="BMJQ01000006">
    <property type="protein sequence ID" value="GGF18230.1"/>
    <property type="molecule type" value="Genomic_DNA"/>
</dbReference>
<dbReference type="PROSITE" id="PS00922">
    <property type="entry name" value="TRANSGLYCOSYLASE"/>
    <property type="match status" value="1"/>
</dbReference>
<organism evidence="6 7">
    <name type="scientific">Aliidongia dinghuensis</name>
    <dbReference type="NCBI Taxonomy" id="1867774"/>
    <lineage>
        <taxon>Bacteria</taxon>
        <taxon>Pseudomonadati</taxon>
        <taxon>Pseudomonadota</taxon>
        <taxon>Alphaproteobacteria</taxon>
        <taxon>Rhodospirillales</taxon>
        <taxon>Dongiaceae</taxon>
        <taxon>Aliidongia</taxon>
    </lineage>
</organism>
<dbReference type="Gene3D" id="1.10.530.10">
    <property type="match status" value="1"/>
</dbReference>
<feature type="domain" description="Transglycosylase SLT" evidence="5">
    <location>
        <begin position="357"/>
        <end position="461"/>
    </location>
</feature>
<dbReference type="AlphaFoldDB" id="A0A8J2YT67"/>
<dbReference type="InterPro" id="IPR008258">
    <property type="entry name" value="Transglycosylase_SLT_dom_1"/>
</dbReference>
<feature type="chain" id="PRO_5035208614" description="Transglycosylase SLT domain-containing protein" evidence="4">
    <location>
        <begin position="24"/>
        <end position="530"/>
    </location>
</feature>
<dbReference type="PANTHER" id="PTHR37423:SF2">
    <property type="entry name" value="MEMBRANE-BOUND LYTIC MUREIN TRANSGLYCOSYLASE C"/>
    <property type="match status" value="1"/>
</dbReference>
<dbReference type="PANTHER" id="PTHR37423">
    <property type="entry name" value="SOLUBLE LYTIC MUREIN TRANSGLYCOSYLASE-RELATED"/>
    <property type="match status" value="1"/>
</dbReference>
<gene>
    <name evidence="6" type="ORF">GCM10011611_25130</name>
</gene>
<dbReference type="GO" id="GO:0004553">
    <property type="term" value="F:hydrolase activity, hydrolyzing O-glycosyl compounds"/>
    <property type="evidence" value="ECO:0007669"/>
    <property type="project" value="InterPro"/>
</dbReference>
<accession>A0A8J2YT67</accession>
<name>A0A8J2YT67_9PROT</name>
<keyword evidence="7" id="KW-1185">Reference proteome</keyword>
<dbReference type="Proteomes" id="UP000646365">
    <property type="component" value="Unassembled WGS sequence"/>
</dbReference>
<dbReference type="GO" id="GO:0000270">
    <property type="term" value="P:peptidoglycan metabolic process"/>
    <property type="evidence" value="ECO:0007669"/>
    <property type="project" value="InterPro"/>
</dbReference>
<evidence type="ECO:0000259" key="5">
    <source>
        <dbReference type="Pfam" id="PF01464"/>
    </source>
</evidence>